<sequence length="116" mass="12853">MEGIPLTIDLWMSPSKNSRSSSASRLGGPNLPTSIAPELVPRSLSFQDNFGLDPRSSTILVSSSSIPSLNRTFLVIRSESDLEPSPSPTARVEETLSGIRESFSIFYINYFFKYDF</sequence>
<feature type="compositionally biased region" description="Low complexity" evidence="1">
    <location>
        <begin position="13"/>
        <end position="24"/>
    </location>
</feature>
<gene>
    <name evidence="2" type="ORF">ES288_A03G175200v1</name>
</gene>
<protein>
    <submittedName>
        <fullName evidence="2">Uncharacterized protein</fullName>
    </submittedName>
</protein>
<keyword evidence="3" id="KW-1185">Reference proteome</keyword>
<organism evidence="2 3">
    <name type="scientific">Gossypium darwinii</name>
    <name type="common">Darwin's cotton</name>
    <name type="synonym">Gossypium barbadense var. darwinii</name>
    <dbReference type="NCBI Taxonomy" id="34276"/>
    <lineage>
        <taxon>Eukaryota</taxon>
        <taxon>Viridiplantae</taxon>
        <taxon>Streptophyta</taxon>
        <taxon>Embryophyta</taxon>
        <taxon>Tracheophyta</taxon>
        <taxon>Spermatophyta</taxon>
        <taxon>Magnoliopsida</taxon>
        <taxon>eudicotyledons</taxon>
        <taxon>Gunneridae</taxon>
        <taxon>Pentapetalae</taxon>
        <taxon>rosids</taxon>
        <taxon>malvids</taxon>
        <taxon>Malvales</taxon>
        <taxon>Malvaceae</taxon>
        <taxon>Malvoideae</taxon>
        <taxon>Gossypium</taxon>
    </lineage>
</organism>
<dbReference type="Proteomes" id="UP000323506">
    <property type="component" value="Chromosome A03"/>
</dbReference>
<evidence type="ECO:0000313" key="2">
    <source>
        <dbReference type="EMBL" id="TYH25518.1"/>
    </source>
</evidence>
<proteinExistence type="predicted"/>
<accession>A0A5D2H647</accession>
<name>A0A5D2H647_GOSDA</name>
<dbReference type="EMBL" id="CM017690">
    <property type="protein sequence ID" value="TYH25518.1"/>
    <property type="molecule type" value="Genomic_DNA"/>
</dbReference>
<reference evidence="2 3" key="1">
    <citation type="submission" date="2019-06" db="EMBL/GenBank/DDBJ databases">
        <title>WGS assembly of Gossypium darwinii.</title>
        <authorList>
            <person name="Chen Z.J."/>
            <person name="Sreedasyam A."/>
            <person name="Ando A."/>
            <person name="Song Q."/>
            <person name="De L."/>
            <person name="Hulse-Kemp A."/>
            <person name="Ding M."/>
            <person name="Ye W."/>
            <person name="Kirkbride R."/>
            <person name="Jenkins J."/>
            <person name="Plott C."/>
            <person name="Lovell J."/>
            <person name="Lin Y.-M."/>
            <person name="Vaughn R."/>
            <person name="Liu B."/>
            <person name="Li W."/>
            <person name="Simpson S."/>
            <person name="Scheffler B."/>
            <person name="Saski C."/>
            <person name="Grover C."/>
            <person name="Hu G."/>
            <person name="Conover J."/>
            <person name="Carlson J."/>
            <person name="Shu S."/>
            <person name="Boston L."/>
            <person name="Williams M."/>
            <person name="Peterson D."/>
            <person name="Mcgee K."/>
            <person name="Jones D."/>
            <person name="Wendel J."/>
            <person name="Stelly D."/>
            <person name="Grimwood J."/>
            <person name="Schmutz J."/>
        </authorList>
    </citation>
    <scope>NUCLEOTIDE SEQUENCE [LARGE SCALE GENOMIC DNA]</scope>
    <source>
        <strain evidence="2">1808015.09</strain>
    </source>
</reference>
<evidence type="ECO:0000256" key="1">
    <source>
        <dbReference type="SAM" id="MobiDB-lite"/>
    </source>
</evidence>
<dbReference type="AlphaFoldDB" id="A0A5D2H647"/>
<feature type="region of interest" description="Disordered" evidence="1">
    <location>
        <begin position="13"/>
        <end position="34"/>
    </location>
</feature>
<evidence type="ECO:0000313" key="3">
    <source>
        <dbReference type="Proteomes" id="UP000323506"/>
    </source>
</evidence>